<organism evidence="1 2">
    <name type="scientific">Endozoicomonas numazuensis</name>
    <dbReference type="NCBI Taxonomy" id="1137799"/>
    <lineage>
        <taxon>Bacteria</taxon>
        <taxon>Pseudomonadati</taxon>
        <taxon>Pseudomonadota</taxon>
        <taxon>Gammaproteobacteria</taxon>
        <taxon>Oceanospirillales</taxon>
        <taxon>Endozoicomonadaceae</taxon>
        <taxon>Endozoicomonas</taxon>
    </lineage>
</organism>
<protein>
    <submittedName>
        <fullName evidence="1">Uncharacterized protein</fullName>
    </submittedName>
</protein>
<name>A0A081N199_9GAMM</name>
<accession>A0A081N199</accession>
<dbReference type="EMBL" id="JOKH01000010">
    <property type="protein sequence ID" value="KEQ12222.1"/>
    <property type="molecule type" value="Genomic_DNA"/>
</dbReference>
<dbReference type="RefSeq" id="WP_034842738.1">
    <property type="nucleotide sequence ID" value="NZ_JOKH01000010.1"/>
</dbReference>
<dbReference type="OrthoDB" id="6004512at2"/>
<evidence type="ECO:0000313" key="1">
    <source>
        <dbReference type="EMBL" id="KEQ12222.1"/>
    </source>
</evidence>
<reference evidence="1 2" key="1">
    <citation type="submission" date="2014-06" db="EMBL/GenBank/DDBJ databases">
        <title>Whole Genome Sequences of Three Symbiotic Endozoicomonas Bacteria.</title>
        <authorList>
            <person name="Neave M.J."/>
            <person name="Apprill A."/>
            <person name="Voolstra C.R."/>
        </authorList>
    </citation>
    <scope>NUCLEOTIDE SEQUENCE [LARGE SCALE GENOMIC DNA]</scope>
    <source>
        <strain evidence="1 2">DSM 25634</strain>
    </source>
</reference>
<dbReference type="Proteomes" id="UP000028073">
    <property type="component" value="Unassembled WGS sequence"/>
</dbReference>
<proteinExistence type="predicted"/>
<gene>
    <name evidence="1" type="ORF">GZ78_27710</name>
</gene>
<comment type="caution">
    <text evidence="1">The sequence shown here is derived from an EMBL/GenBank/DDBJ whole genome shotgun (WGS) entry which is preliminary data.</text>
</comment>
<sequence>MSPIWHRNDGVLGEQLVQQLSRELGLDVKVLQNNSKHGVDLYHYDPVKNEYMVIEVKSSWAGNYRLSKDQQKGPKAYLSAQADKAAGGQGFWDPKNTPPGIKADGEEVVDRIRGIYGAPATVRGIKMEVAIPKTSESGIPSLTLKEWR</sequence>
<evidence type="ECO:0000313" key="2">
    <source>
        <dbReference type="Proteomes" id="UP000028073"/>
    </source>
</evidence>
<dbReference type="AlphaFoldDB" id="A0A081N199"/>
<dbReference type="STRING" id="1137799.GZ78_27710"/>
<keyword evidence="2" id="KW-1185">Reference proteome</keyword>